<name>A0A125DMB4_9BURK</name>
<gene>
    <name evidence="1" type="ORF">WL29_21020</name>
</gene>
<comment type="caution">
    <text evidence="1">The sequence shown here is derived from an EMBL/GenBank/DDBJ whole genome shotgun (WGS) entry which is preliminary data.</text>
</comment>
<dbReference type="AlphaFoldDB" id="A0A125DMB4"/>
<sequence length="182" mass="20931">MWHGGRRWNERPAVQPPKQGRYECGPGIYLTNQYERARHKYARGNGVTTLVSMKDNISWLEQKSLPLQVMQDYVRQTRGFRKRDELLADLATSASRLGNDLIPASYLVNLCVYYDVLSGSQGVRLAAWLVEQGIDASLYNVNLEEQWVIVFNPAIIERYRTVPAAEVSLEQYNLPRLNLPFK</sequence>
<dbReference type="Proteomes" id="UP000060630">
    <property type="component" value="Unassembled WGS sequence"/>
</dbReference>
<reference evidence="1 2" key="1">
    <citation type="submission" date="2015-11" db="EMBL/GenBank/DDBJ databases">
        <title>Expanding the genomic diversity of Burkholderia species for the development of highly accurate diagnostics.</title>
        <authorList>
            <person name="Sahl J."/>
            <person name="Keim P."/>
            <person name="Wagner D."/>
        </authorList>
    </citation>
    <scope>NUCLEOTIDE SEQUENCE [LARGE SCALE GENOMIC DNA]</scope>
    <source>
        <strain evidence="1 2">MSMB2087WGS</strain>
    </source>
</reference>
<evidence type="ECO:0000313" key="1">
    <source>
        <dbReference type="EMBL" id="KWA83850.1"/>
    </source>
</evidence>
<proteinExistence type="predicted"/>
<dbReference type="EMBL" id="LPHD01000049">
    <property type="protein sequence ID" value="KWA83850.1"/>
    <property type="molecule type" value="Genomic_DNA"/>
</dbReference>
<accession>A0A125DMB4</accession>
<protein>
    <recommendedName>
        <fullName evidence="3">RES domain-containing protein</fullName>
    </recommendedName>
</protein>
<evidence type="ECO:0000313" key="2">
    <source>
        <dbReference type="Proteomes" id="UP000060630"/>
    </source>
</evidence>
<evidence type="ECO:0008006" key="3">
    <source>
        <dbReference type="Google" id="ProtNLM"/>
    </source>
</evidence>
<organism evidence="1 2">
    <name type="scientific">Burkholderia ubonensis</name>
    <dbReference type="NCBI Taxonomy" id="101571"/>
    <lineage>
        <taxon>Bacteria</taxon>
        <taxon>Pseudomonadati</taxon>
        <taxon>Pseudomonadota</taxon>
        <taxon>Betaproteobacteria</taxon>
        <taxon>Burkholderiales</taxon>
        <taxon>Burkholderiaceae</taxon>
        <taxon>Burkholderia</taxon>
        <taxon>Burkholderia cepacia complex</taxon>
    </lineage>
</organism>